<sequence length="3153" mass="364899">EKEEKKEEEEKEVKMEEDKKDEEEGQTDNIIDPEMVEEEKLNDANNEDVEDEDEEEMDPAERERIQKENDELLRMAIAEVDAKLHKREKKEGMAKSLQSYFSELSCSSHDNAVLHSVKALQKSHIDEESVKDEFEELLQEVVESDEEAEDRESDEDDDEDHVEVSTDVLKVSATKKSRLGIPVEKWDSMASSVRQADVVDLFGVPFAKCKDDQLIPVVSSEEQVQARKIRFVDLGKKVAQKVEKTLSLEARYTGDDALPRAMTRFRRNEAVDNAMLRDTRRESEGIDVDLVAMEDQVVGFLSTSISTTKREALLVKQMAEMDKEEKLFRSDSPNPFYKRKPNNKSIHGNFSLDYNAREKWMNGDEGDFLKTNKDQQKEFIRRQYERIEEERRAKLEDLAERAIALREERQHLPCPSQKRQDAAKEKILEKYSKKTRTLMLQAYNQFFDAEGQEMAGTSSGERKKTGREESALERVARIARFVEAHGLNEEQGEINPSAWLEKLRELGFSGEADADEEAEEHGEDDEAKESDSDVFVDDNEEGSGVNTRFEPNEAFDLEDIRKICHEAEQDPEVKEEQEENGETKVDEEEESDAEDEERTRRRKRNCDSDDIYAMASDCSEVSAMEDEDVDDCETVEVVEKTPAGVDADPEDVKDEVEVPQKEAGGATATGSSEESSEDADVKEEEKETEEESSDKYEDHVVTMTRGGKTVTHVVRRPSNAAAIKTSASKKGESPKKKTSTEQRPYFTRVNAQGKTVRVYKKKKQLTEDEQYQEFAKTASTRFVTLDESDPLIHNEAKIISEMRTMEHEHLKYGNIEKRREKYEVTEDEKTQLADEIEDELDREELGHRHIVDEERNGEADEEEREHEESDYGDSENDLSNLIRSSSSSGEDDDPEVDIAALKPFKNPKVVDTTADVKLFPWIEHAGSYHHHPLSKQGKKLSALRKNLFAHVAQLKANIKSKKVYRFRLTRPERKQKYVSPFHSLYGEELPDALENDLNVLKLIMTTCMNDETLSSYDLVLLRKKINLSKKGFAEVIKRKSIKPPKAFKDLVRFAINRGESYEKRAADLKAISHWQDKIESGMMRRARRKAILKEVKVTRQKFNARFGRKFLRSDWSLKKELHERWKRDQLLPEAKMALRMGNRQLLQEMRKLHELSEEHKRDGLHPEIEIQMDELKKLREGREKTKVVKVTKKGKKNSLCKMSAGTSFDEDESGKGELRGSIAMFDRRAEEIDYSDEDEECEGSDCAGPSRSETDEEDERQRRERSWTYETVKNSSDDESFVDFGHTHWIGPQVFLDARLLSPSEEAPIHAPRLVIKASAFPEHSVLAEEEDDASTSFSSAKSPPRDEQPRPFRTLAERKLYSTEESEEARKQREEEEAKRKEEEERIEEEKRLEEEKRAEEERLEKEEEEKNERLFGGLLKQIDEDTWKKQLKMIIARTMTSFRRSQAVEYLLASAHDMDCTRQEVLAEIEEWESEAEKKKIASGSLDYLPLKSLFDANSSSVLRKGVNAQKKKDLLAALPDAVLIEDLVDSMCTFVTAHLDDVTILSELRMGAGTERVPIRTVPARSEKKELLVKRSIAAVGEEEAEMVERTLEDTHCNHLSIVGATSSDLVLAASRTKIPLLDDFHDELVMKDAEDCADEIYRVEGQPSEACASRSTTPMHQVRDGEWASVRNELRNRLGITCKEDVEALETVLIDDAAMRVSSPDLVGLIDYACDQRYEHEKPGPISSKMRKASLHEQKGIRRVEGRSGIISKSILQEISDQLRAAEMGKTKVKEEMIDEGEMLEMPEVENKKLYDEFLRMRDVINAVRVEMTEQAGEVMDEKKLDQYLREHVWSDARRASNVQMMMDDLRKQRERERRKLIDVGDVSARVFDLSAKGQFERWTDDVFYLSPFSEEGKRIISELSYRRNPSLHYQLVLRSEEDDEGISFQRIHPEMVMKWTEVEEGMEERRSEVVHKFSTISAHQWESIQRLIRLAEEERKEVVVVSDVNDEARPVLLPIEGEKSVVVLEKDDWAMDQEGIVNSDKFVDLELRHSARVLKHKKIGFSTSKAVNAWKKNFNRAFKTGRVMKHVVDKNEPELHSRTPDIRKSIRSKCLQNSIKQVNGITKERVELLGEGQRERHLNRARKAVRKQRRLIRMHYRKIAYAEMREYKAEVQRLEELRRKRKANHIVSETVEMPNHKPAHPISQQKPINEDDDIKPEDDQLQDKIEGAAGKEEVHDDHLKAFGIVYTDIENEAADIEIESSDDDDDEDIVKEEHQDGEIQDLTPPAHPLRRPVKTIAELSRPLNDREAKLLDILKEKRASGQTLLSMDDLKRKPSCAPMSSTPEVELANDASEPVARMLELLSDAVDDEEDGEVDLECVLFHSYPARVRKVLVRSMEKREERIRVAHERYEMYRRQNLRTRRREREERQKMDEDEKEDEPVVYKAGMVVDADKIPPGFCARWIHKNVNGERVAIRNVAYKRFKERLRLRNQRVIMGRANRRRKVPLTRLHCIIDGAKSQEQIRAEEEAEREREKANNILMEVDASHLPITKEVIDHFVECQIMSDDAKLAMKENLIAEHDKTLKKKGVRFLEDELGVALRQEAEIEKMIDEARSHQSAVETFRDVIENMRSEAIQRITIDPFEQVDLEIEEAVDNERRVLYDYLEMLRTMDSVRFAELAKQWSYDIDSDDDEESLNEKRWSRVRQFVLQKPVGSLKNWESKTAYVDDWEEKAKVPRKREIIEAMGPVGPYFRGIETKQRQGYFINEAGFPVKPKKPKHFKPLESDPEHLEDSDLEEMCHSDLNARHEDNLATRQKLADLSNYDFEVRQEEVAQRGMKRKAALMRKFKKTAKNMPEMGAGLQKVYEQNSPFDAVPVKESYWSYRRRVDPNMDALLKKTLENTREMFAAVVQPMYKTILVLRETRRRMEHHTAVKDHDTDDEARRQLEEESESESDEESTTSDMEDSEEKPTYTLRKRPRLCRSAMQEEEEDEDGDDEDEDSDRGSTRSESEREESGSDEDEESDQEPGVVVEEQEKKIEKPTLFNQAKVIKREEMCSPDFDVSKVKEEEDLEDQEDPQIPDATPKKRPQGRRVVHHRGRPRKGSGRSDSESPFYEAPPTSLRRATGKRPLITDRSAVEFYDEDEQIRLAIQESLKDQPSTSTSGN</sequence>
<organism evidence="3 4">
    <name type="scientific">Pristionchus mayeri</name>
    <dbReference type="NCBI Taxonomy" id="1317129"/>
    <lineage>
        <taxon>Eukaryota</taxon>
        <taxon>Metazoa</taxon>
        <taxon>Ecdysozoa</taxon>
        <taxon>Nematoda</taxon>
        <taxon>Chromadorea</taxon>
        <taxon>Rhabditida</taxon>
        <taxon>Rhabditina</taxon>
        <taxon>Diplogasteromorpha</taxon>
        <taxon>Diplogasteroidea</taxon>
        <taxon>Neodiplogasteridae</taxon>
        <taxon>Pristionchus</taxon>
    </lineage>
</organism>
<keyword evidence="1" id="KW-0175">Coiled coil</keyword>
<feature type="region of interest" description="Disordered" evidence="2">
    <location>
        <begin position="825"/>
        <end position="895"/>
    </location>
</feature>
<feature type="region of interest" description="Disordered" evidence="2">
    <location>
        <begin position="140"/>
        <end position="163"/>
    </location>
</feature>
<dbReference type="InterPro" id="IPR016641">
    <property type="entry name" value="EGD2/NACA0like"/>
</dbReference>
<feature type="compositionally biased region" description="Acidic residues" evidence="2">
    <location>
        <begin position="2936"/>
        <end position="2955"/>
    </location>
</feature>
<feature type="non-terminal residue" evidence="3">
    <location>
        <position position="1"/>
    </location>
</feature>
<evidence type="ECO:0000313" key="4">
    <source>
        <dbReference type="Proteomes" id="UP001328107"/>
    </source>
</evidence>
<dbReference type="Proteomes" id="UP001328107">
    <property type="component" value="Unassembled WGS sequence"/>
</dbReference>
<gene>
    <name evidence="3" type="ORF">PMAYCL1PPCAC_33167</name>
</gene>
<dbReference type="EMBL" id="BTRK01000006">
    <property type="protein sequence ID" value="GMR62972.1"/>
    <property type="molecule type" value="Genomic_DNA"/>
</dbReference>
<feature type="compositionally biased region" description="Basic and acidic residues" evidence="2">
    <location>
        <begin position="3038"/>
        <end position="3055"/>
    </location>
</feature>
<dbReference type="GO" id="GO:0005854">
    <property type="term" value="C:nascent polypeptide-associated complex"/>
    <property type="evidence" value="ECO:0007669"/>
    <property type="project" value="InterPro"/>
</dbReference>
<feature type="region of interest" description="Disordered" evidence="2">
    <location>
        <begin position="1328"/>
        <end position="1412"/>
    </location>
</feature>
<reference evidence="4" key="1">
    <citation type="submission" date="2022-10" db="EMBL/GenBank/DDBJ databases">
        <title>Genome assembly of Pristionchus species.</title>
        <authorList>
            <person name="Yoshida K."/>
            <person name="Sommer R.J."/>
        </authorList>
    </citation>
    <scope>NUCLEOTIDE SEQUENCE [LARGE SCALE GENOMIC DNA]</scope>
    <source>
        <strain evidence="4">RS5460</strain>
    </source>
</reference>
<feature type="compositionally biased region" description="Basic residues" evidence="2">
    <location>
        <begin position="3073"/>
        <end position="3092"/>
    </location>
</feature>
<name>A0AAN5DHV9_9BILA</name>
<feature type="compositionally biased region" description="Acidic residues" evidence="2">
    <location>
        <begin position="1"/>
        <end position="10"/>
    </location>
</feature>
<feature type="coiled-coil region" evidence="1">
    <location>
        <begin position="370"/>
        <end position="408"/>
    </location>
</feature>
<feature type="region of interest" description="Disordered" evidence="2">
    <location>
        <begin position="2178"/>
        <end position="2208"/>
    </location>
</feature>
<feature type="compositionally biased region" description="Acidic residues" evidence="2">
    <location>
        <begin position="575"/>
        <end position="596"/>
    </location>
</feature>
<feature type="coiled-coil region" evidence="1">
    <location>
        <begin position="2505"/>
        <end position="2534"/>
    </location>
</feature>
<evidence type="ECO:0000256" key="1">
    <source>
        <dbReference type="SAM" id="Coils"/>
    </source>
</evidence>
<feature type="compositionally biased region" description="Acidic residues" evidence="2">
    <location>
        <begin position="45"/>
        <end position="58"/>
    </location>
</feature>
<feature type="compositionally biased region" description="Acidic residues" evidence="2">
    <location>
        <begin position="2974"/>
        <end position="2989"/>
    </location>
</feature>
<dbReference type="PROSITE" id="PS50330">
    <property type="entry name" value="UIM"/>
    <property type="match status" value="1"/>
</dbReference>
<protein>
    <submittedName>
        <fullName evidence="3">Uncharacterized protein</fullName>
    </submittedName>
</protein>
<feature type="compositionally biased region" description="Acidic residues" evidence="2">
    <location>
        <begin position="1232"/>
        <end position="1243"/>
    </location>
</feature>
<feature type="compositionally biased region" description="Acidic residues" evidence="2">
    <location>
        <begin position="623"/>
        <end position="636"/>
    </location>
</feature>
<feature type="compositionally biased region" description="Basic and acidic residues" evidence="2">
    <location>
        <begin position="2412"/>
        <end position="2422"/>
    </location>
</feature>
<dbReference type="InterPro" id="IPR003903">
    <property type="entry name" value="UIM_dom"/>
</dbReference>
<keyword evidence="4" id="KW-1185">Reference proteome</keyword>
<feature type="compositionally biased region" description="Basic and acidic residues" evidence="2">
    <location>
        <begin position="2917"/>
        <end position="2935"/>
    </location>
</feature>
<feature type="region of interest" description="Disordered" evidence="2">
    <location>
        <begin position="2408"/>
        <end position="2428"/>
    </location>
</feature>
<feature type="compositionally biased region" description="Basic and acidic residues" evidence="2">
    <location>
        <begin position="558"/>
        <end position="574"/>
    </location>
</feature>
<evidence type="ECO:0000313" key="3">
    <source>
        <dbReference type="EMBL" id="GMR62972.1"/>
    </source>
</evidence>
<feature type="compositionally biased region" description="Acidic residues" evidence="2">
    <location>
        <begin position="3056"/>
        <end position="3066"/>
    </location>
</feature>
<evidence type="ECO:0000256" key="2">
    <source>
        <dbReference type="SAM" id="MobiDB-lite"/>
    </source>
</evidence>
<feature type="compositionally biased region" description="Basic and acidic residues" evidence="2">
    <location>
        <begin position="729"/>
        <end position="740"/>
    </location>
</feature>
<dbReference type="PANTHER" id="PTHR21713">
    <property type="entry name" value="NASCENT POLYPEPTIDE ASSOCIATED COMPLEX ALPHA SUBUNIT-RELATED"/>
    <property type="match status" value="1"/>
</dbReference>
<feature type="compositionally biased region" description="Acidic residues" evidence="2">
    <location>
        <begin position="140"/>
        <end position="161"/>
    </location>
</feature>
<feature type="compositionally biased region" description="Basic and acidic residues" evidence="2">
    <location>
        <begin position="1344"/>
        <end position="1412"/>
    </location>
</feature>
<feature type="compositionally biased region" description="Acidic residues" evidence="2">
    <location>
        <begin position="3004"/>
        <end position="3013"/>
    </location>
</feature>
<proteinExistence type="predicted"/>
<feature type="coiled-coil region" evidence="1">
    <location>
        <begin position="2146"/>
        <end position="2173"/>
    </location>
</feature>
<accession>A0AAN5DHV9</accession>
<feature type="compositionally biased region" description="Acidic residues" evidence="2">
    <location>
        <begin position="512"/>
        <end position="541"/>
    </location>
</feature>
<feature type="region of interest" description="Disordered" evidence="2">
    <location>
        <begin position="505"/>
        <end position="744"/>
    </location>
</feature>
<feature type="region of interest" description="Disordered" evidence="2">
    <location>
        <begin position="1"/>
        <end position="62"/>
    </location>
</feature>
<feature type="compositionally biased region" description="Basic and acidic residues" evidence="2">
    <location>
        <begin position="2990"/>
        <end position="3003"/>
    </location>
</feature>
<feature type="compositionally biased region" description="Acidic residues" evidence="2">
    <location>
        <begin position="859"/>
        <end position="876"/>
    </location>
</feature>
<feature type="region of interest" description="Disordered" evidence="2">
    <location>
        <begin position="1232"/>
        <end position="1267"/>
    </location>
</feature>
<feature type="compositionally biased region" description="Low complexity" evidence="2">
    <location>
        <begin position="661"/>
        <end position="673"/>
    </location>
</feature>
<feature type="region of interest" description="Disordered" evidence="2">
    <location>
        <begin position="2917"/>
        <end position="3117"/>
    </location>
</feature>
<feature type="compositionally biased region" description="Basic and acidic residues" evidence="2">
    <location>
        <begin position="843"/>
        <end position="858"/>
    </location>
</feature>
<feature type="compositionally biased region" description="Acidic residues" evidence="2">
    <location>
        <begin position="674"/>
        <end position="692"/>
    </location>
</feature>
<comment type="caution">
    <text evidence="3">The sequence shown here is derived from an EMBL/GenBank/DDBJ whole genome shotgun (WGS) entry which is preliminary data.</text>
</comment>